<accession>A0A6A6XF97</accession>
<protein>
    <recommendedName>
        <fullName evidence="4">Tat pathway signal sequence</fullName>
    </recommendedName>
</protein>
<comment type="similarity">
    <text evidence="1">Belongs to the ustYa family.</text>
</comment>
<evidence type="ECO:0000256" key="1">
    <source>
        <dbReference type="ARBA" id="ARBA00035112"/>
    </source>
</evidence>
<dbReference type="AlphaFoldDB" id="A0A6A6XF97"/>
<proteinExistence type="inferred from homology"/>
<dbReference type="EMBL" id="MU001882">
    <property type="protein sequence ID" value="KAF2794713.1"/>
    <property type="molecule type" value="Genomic_DNA"/>
</dbReference>
<sequence>PVLDDFSFSFRRVKNNASLFNDPYSIYKADPSPDMDAAWDAIGHPATLHFSADEIRRLGKDPEVAAKVPEEWGYGKDRYFGVIDGQHLIHCLNVVRKWAHYDYYWKEKWGPMSEAPPVHSAHRSHCIGVLLDTLTCQPSVNIFTYFWMDSQSAPYPDFGIYRQCQNHNDLLAWQRDRGIDENLIDNAEIPRPADAKVQPDSPQLEKLKGWVWNGSFPA</sequence>
<name>A0A6A6XF97_9PLEO</name>
<evidence type="ECO:0000313" key="2">
    <source>
        <dbReference type="EMBL" id="KAF2794713.1"/>
    </source>
</evidence>
<dbReference type="PANTHER" id="PTHR33365">
    <property type="entry name" value="YALI0B05434P"/>
    <property type="match status" value="1"/>
</dbReference>
<evidence type="ECO:0000313" key="3">
    <source>
        <dbReference type="Proteomes" id="UP000799757"/>
    </source>
</evidence>
<evidence type="ECO:0008006" key="4">
    <source>
        <dbReference type="Google" id="ProtNLM"/>
    </source>
</evidence>
<dbReference type="GO" id="GO:0043386">
    <property type="term" value="P:mycotoxin biosynthetic process"/>
    <property type="evidence" value="ECO:0007669"/>
    <property type="project" value="InterPro"/>
</dbReference>
<keyword evidence="3" id="KW-1185">Reference proteome</keyword>
<gene>
    <name evidence="2" type="ORF">K505DRAFT_241538</name>
</gene>
<dbReference type="OrthoDB" id="3687641at2759"/>
<organism evidence="2 3">
    <name type="scientific">Melanomma pulvis-pyrius CBS 109.77</name>
    <dbReference type="NCBI Taxonomy" id="1314802"/>
    <lineage>
        <taxon>Eukaryota</taxon>
        <taxon>Fungi</taxon>
        <taxon>Dikarya</taxon>
        <taxon>Ascomycota</taxon>
        <taxon>Pezizomycotina</taxon>
        <taxon>Dothideomycetes</taxon>
        <taxon>Pleosporomycetidae</taxon>
        <taxon>Pleosporales</taxon>
        <taxon>Melanommataceae</taxon>
        <taxon>Melanomma</taxon>
    </lineage>
</organism>
<dbReference type="Pfam" id="PF11807">
    <property type="entry name" value="UstYa"/>
    <property type="match status" value="1"/>
</dbReference>
<dbReference type="InterPro" id="IPR021765">
    <property type="entry name" value="UstYa-like"/>
</dbReference>
<dbReference type="PANTHER" id="PTHR33365:SF14">
    <property type="entry name" value="TAT PATHWAY SIGNAL SEQUENCE"/>
    <property type="match status" value="1"/>
</dbReference>
<feature type="non-terminal residue" evidence="2">
    <location>
        <position position="1"/>
    </location>
</feature>
<dbReference type="Proteomes" id="UP000799757">
    <property type="component" value="Unassembled WGS sequence"/>
</dbReference>
<reference evidence="2" key="1">
    <citation type="journal article" date="2020" name="Stud. Mycol.">
        <title>101 Dothideomycetes genomes: a test case for predicting lifestyles and emergence of pathogens.</title>
        <authorList>
            <person name="Haridas S."/>
            <person name="Albert R."/>
            <person name="Binder M."/>
            <person name="Bloem J."/>
            <person name="Labutti K."/>
            <person name="Salamov A."/>
            <person name="Andreopoulos B."/>
            <person name="Baker S."/>
            <person name="Barry K."/>
            <person name="Bills G."/>
            <person name="Bluhm B."/>
            <person name="Cannon C."/>
            <person name="Castanera R."/>
            <person name="Culley D."/>
            <person name="Daum C."/>
            <person name="Ezra D."/>
            <person name="Gonzalez J."/>
            <person name="Henrissat B."/>
            <person name="Kuo A."/>
            <person name="Liang C."/>
            <person name="Lipzen A."/>
            <person name="Lutzoni F."/>
            <person name="Magnuson J."/>
            <person name="Mondo S."/>
            <person name="Nolan M."/>
            <person name="Ohm R."/>
            <person name="Pangilinan J."/>
            <person name="Park H.-J."/>
            <person name="Ramirez L."/>
            <person name="Alfaro M."/>
            <person name="Sun H."/>
            <person name="Tritt A."/>
            <person name="Yoshinaga Y."/>
            <person name="Zwiers L.-H."/>
            <person name="Turgeon B."/>
            <person name="Goodwin S."/>
            <person name="Spatafora J."/>
            <person name="Crous P."/>
            <person name="Grigoriev I."/>
        </authorList>
    </citation>
    <scope>NUCLEOTIDE SEQUENCE</scope>
    <source>
        <strain evidence="2">CBS 109.77</strain>
    </source>
</reference>